<dbReference type="Pfam" id="PF19040">
    <property type="entry name" value="SGNH"/>
    <property type="match status" value="1"/>
</dbReference>
<dbReference type="EMBL" id="BAABIM010000002">
    <property type="protein sequence ID" value="GAA4686428.1"/>
    <property type="molecule type" value="Genomic_DNA"/>
</dbReference>
<evidence type="ECO:0000259" key="3">
    <source>
        <dbReference type="Pfam" id="PF01757"/>
    </source>
</evidence>
<dbReference type="InterPro" id="IPR002656">
    <property type="entry name" value="Acyl_transf_3_dom"/>
</dbReference>
<feature type="domain" description="SGNH" evidence="4">
    <location>
        <begin position="458"/>
        <end position="696"/>
    </location>
</feature>
<feature type="transmembrane region" description="Helical" evidence="2">
    <location>
        <begin position="353"/>
        <end position="371"/>
    </location>
</feature>
<keyword evidence="2" id="KW-1133">Transmembrane helix</keyword>
<accession>A0ABP8WDD2</accession>
<sequence length="760" mass="83134">MGTPSTTMPRPDPARPDDGGPAGGELPANRPTRLNYRPDIDGIRGTAAIMVMGFHAKVPGFEGSYIGLDLFFVVSGFVITNLLLGEYARRGGINWWNFYARRARRLIPAKATMLLGVLLLSFVVLTPVGSQQETAQSAAAAAAFVSNFFFWQSDTVSYFGHTPGTGVLLHTWSLSVEEQFYLAMPLLIVLAWLLAKLLRIELRGVALILTVVLFIASLWLAIQWAEPFPEAAYYLPITRAFEFLMGVALSLIVAKVSAPHAVREVMGLVGAALVVYAIVDPMPTAGYPSYWALIPCFGALFLTWAGTGSRTLVTRFLSFRLFVWLGLLSYGWYLWHWPLLVFGESVNLAPPPLWMRIALIMAALGCAYLSWRYVEGIFYNRSGEKPRGVNGAWGSKRVVMTGISSMMVVASLAAFTLLVADDQAESSRWTAVTEQLADYPDLPEECVPEGAIIQPRPVLCRLNEAEPGRGTVVLWGDSHAWMYIPGLEAAAEDADVNLVAFNQGSCPPFDATGMAENNCVRGNQMALSFIEDQAERGRPLKVILGASWEVYFPGERLNLLVARGGNEAHQSYVDAISPLFREGAPTLFDDLGELGVSVDVIAPVAEVPRNAPLCEARLRLYDCDVAEAVSRQADQYAVDWLEEQMEKLAGEPRLIDVNSAFCDGDFCRAEVDGTLTYFDNNHLSASFSATLGRFFEDSIADVEEDAAQVEELREQRRERRGESAESVDSSEATGLDGLDGLDTDSDTEAGSPDLVLGATR</sequence>
<keyword evidence="5" id="KW-0808">Transferase</keyword>
<feature type="transmembrane region" description="Helical" evidence="2">
    <location>
        <begin position="205"/>
        <end position="225"/>
    </location>
</feature>
<keyword evidence="5" id="KW-0012">Acyltransferase</keyword>
<dbReference type="RefSeq" id="WP_345266319.1">
    <property type="nucleotide sequence ID" value="NZ_BAABIM010000002.1"/>
</dbReference>
<feature type="transmembrane region" description="Helical" evidence="2">
    <location>
        <begin position="180"/>
        <end position="198"/>
    </location>
</feature>
<evidence type="ECO:0000313" key="5">
    <source>
        <dbReference type="EMBL" id="GAA4686428.1"/>
    </source>
</evidence>
<gene>
    <name evidence="5" type="ORF">GCM10023226_25280</name>
</gene>
<organism evidence="5 6">
    <name type="scientific">Nocardioides nanhaiensis</name>
    <dbReference type="NCBI Taxonomy" id="1476871"/>
    <lineage>
        <taxon>Bacteria</taxon>
        <taxon>Bacillati</taxon>
        <taxon>Actinomycetota</taxon>
        <taxon>Actinomycetes</taxon>
        <taxon>Propionibacteriales</taxon>
        <taxon>Nocardioidaceae</taxon>
        <taxon>Nocardioides</taxon>
    </lineage>
</organism>
<dbReference type="PANTHER" id="PTHR23028">
    <property type="entry name" value="ACETYLTRANSFERASE"/>
    <property type="match status" value="1"/>
</dbReference>
<dbReference type="PANTHER" id="PTHR23028:SF53">
    <property type="entry name" value="ACYL_TRANSF_3 DOMAIN-CONTAINING PROTEIN"/>
    <property type="match status" value="1"/>
</dbReference>
<feature type="compositionally biased region" description="Basic and acidic residues" evidence="1">
    <location>
        <begin position="710"/>
        <end position="723"/>
    </location>
</feature>
<evidence type="ECO:0000313" key="6">
    <source>
        <dbReference type="Proteomes" id="UP001500621"/>
    </source>
</evidence>
<feature type="transmembrane region" description="Helical" evidence="2">
    <location>
        <begin position="106"/>
        <end position="125"/>
    </location>
</feature>
<keyword evidence="2" id="KW-0812">Transmembrane</keyword>
<protein>
    <submittedName>
        <fullName evidence="5">Acyltransferase family protein</fullName>
    </submittedName>
</protein>
<evidence type="ECO:0000259" key="4">
    <source>
        <dbReference type="Pfam" id="PF19040"/>
    </source>
</evidence>
<feature type="transmembrane region" description="Helical" evidence="2">
    <location>
        <begin position="261"/>
        <end position="279"/>
    </location>
</feature>
<keyword evidence="2" id="KW-0472">Membrane</keyword>
<proteinExistence type="predicted"/>
<dbReference type="InterPro" id="IPR043968">
    <property type="entry name" value="SGNH"/>
</dbReference>
<feature type="transmembrane region" description="Helical" evidence="2">
    <location>
        <begin position="65"/>
        <end position="85"/>
    </location>
</feature>
<feature type="region of interest" description="Disordered" evidence="1">
    <location>
        <begin position="710"/>
        <end position="760"/>
    </location>
</feature>
<feature type="domain" description="Acyltransferase 3" evidence="3">
    <location>
        <begin position="39"/>
        <end position="370"/>
    </location>
</feature>
<dbReference type="InterPro" id="IPR050879">
    <property type="entry name" value="Acyltransferase_3"/>
</dbReference>
<feature type="transmembrane region" description="Helical" evidence="2">
    <location>
        <begin position="312"/>
        <end position="333"/>
    </location>
</feature>
<evidence type="ECO:0000256" key="1">
    <source>
        <dbReference type="SAM" id="MobiDB-lite"/>
    </source>
</evidence>
<dbReference type="Pfam" id="PF01757">
    <property type="entry name" value="Acyl_transf_3"/>
    <property type="match status" value="1"/>
</dbReference>
<feature type="region of interest" description="Disordered" evidence="1">
    <location>
        <begin position="1"/>
        <end position="31"/>
    </location>
</feature>
<dbReference type="GO" id="GO:0016746">
    <property type="term" value="F:acyltransferase activity"/>
    <property type="evidence" value="ECO:0007669"/>
    <property type="project" value="UniProtKB-KW"/>
</dbReference>
<feature type="transmembrane region" description="Helical" evidence="2">
    <location>
        <begin position="231"/>
        <end position="254"/>
    </location>
</feature>
<dbReference type="Proteomes" id="UP001500621">
    <property type="component" value="Unassembled WGS sequence"/>
</dbReference>
<reference evidence="6" key="1">
    <citation type="journal article" date="2019" name="Int. J. Syst. Evol. Microbiol.">
        <title>The Global Catalogue of Microorganisms (GCM) 10K type strain sequencing project: providing services to taxonomists for standard genome sequencing and annotation.</title>
        <authorList>
            <consortium name="The Broad Institute Genomics Platform"/>
            <consortium name="The Broad Institute Genome Sequencing Center for Infectious Disease"/>
            <person name="Wu L."/>
            <person name="Ma J."/>
        </authorList>
    </citation>
    <scope>NUCLEOTIDE SEQUENCE [LARGE SCALE GENOMIC DNA]</scope>
    <source>
        <strain evidence="6">JCM 18127</strain>
    </source>
</reference>
<feature type="transmembrane region" description="Helical" evidence="2">
    <location>
        <begin position="398"/>
        <end position="420"/>
    </location>
</feature>
<comment type="caution">
    <text evidence="5">The sequence shown here is derived from an EMBL/GenBank/DDBJ whole genome shotgun (WGS) entry which is preliminary data.</text>
</comment>
<keyword evidence="6" id="KW-1185">Reference proteome</keyword>
<feature type="transmembrane region" description="Helical" evidence="2">
    <location>
        <begin position="285"/>
        <end position="305"/>
    </location>
</feature>
<name>A0ABP8WDD2_9ACTN</name>
<evidence type="ECO:0000256" key="2">
    <source>
        <dbReference type="SAM" id="Phobius"/>
    </source>
</evidence>